<dbReference type="InterPro" id="IPR052527">
    <property type="entry name" value="Metal_cation-efflux_comp"/>
</dbReference>
<dbReference type="Proteomes" id="UP000502706">
    <property type="component" value="Chromosome"/>
</dbReference>
<proteinExistence type="predicted"/>
<dbReference type="AlphaFoldDB" id="A0A6G8PYK3"/>
<keyword evidence="3 5" id="KW-1133">Transmembrane helix</keyword>
<dbReference type="EMBL" id="CP045121">
    <property type="protein sequence ID" value="QIN79248.1"/>
    <property type="molecule type" value="Genomic_DNA"/>
</dbReference>
<dbReference type="Gene3D" id="1.20.120.1630">
    <property type="match status" value="1"/>
</dbReference>
<evidence type="ECO:0000256" key="4">
    <source>
        <dbReference type="ARBA" id="ARBA00023136"/>
    </source>
</evidence>
<evidence type="ECO:0000256" key="5">
    <source>
        <dbReference type="SAM" id="Phobius"/>
    </source>
</evidence>
<protein>
    <recommendedName>
        <fullName evidence="8">Isoprenylcysteine carboxyl methyltransferase</fullName>
    </recommendedName>
</protein>
<evidence type="ECO:0000256" key="2">
    <source>
        <dbReference type="ARBA" id="ARBA00022692"/>
    </source>
</evidence>
<dbReference type="InterPro" id="IPR007269">
    <property type="entry name" value="ICMT_MeTrfase"/>
</dbReference>
<sequence>MSAVLLVLAVAAVGAQRLLELVLARRNERKARARGAVERGQSHYPLIVGLHSLWLVSTLVEGLARGPEPPSFWPLALALFLLVQPLRYWAIFSLGPYWNTKILVVPGARVVVRGPYRYVSHPNYVVVVVEILVFPLIFGAWATALVFTVLNAMVLYVRIREENRALRELADVS</sequence>
<feature type="transmembrane region" description="Helical" evidence="5">
    <location>
        <begin position="124"/>
        <end position="157"/>
    </location>
</feature>
<evidence type="ECO:0000256" key="3">
    <source>
        <dbReference type="ARBA" id="ARBA00022989"/>
    </source>
</evidence>
<gene>
    <name evidence="6" type="ORF">GBA65_12800</name>
</gene>
<keyword evidence="4 5" id="KW-0472">Membrane</keyword>
<accession>A0A6G8PYK3</accession>
<dbReference type="Pfam" id="PF04140">
    <property type="entry name" value="ICMT"/>
    <property type="match status" value="1"/>
</dbReference>
<reference evidence="6 7" key="1">
    <citation type="submission" date="2019-10" db="EMBL/GenBank/DDBJ databases">
        <title>Rubrobacter sp nov SCSIO 52915 isolated from a deep-sea sediment in the South China Sea.</title>
        <authorList>
            <person name="Chen R.W."/>
        </authorList>
    </citation>
    <scope>NUCLEOTIDE SEQUENCE [LARGE SCALE GENOMIC DNA]</scope>
    <source>
        <strain evidence="6 7">SCSIO 52915</strain>
    </source>
</reference>
<evidence type="ECO:0000256" key="1">
    <source>
        <dbReference type="ARBA" id="ARBA00004141"/>
    </source>
</evidence>
<evidence type="ECO:0000313" key="6">
    <source>
        <dbReference type="EMBL" id="QIN79248.1"/>
    </source>
</evidence>
<dbReference type="GO" id="GO:0016020">
    <property type="term" value="C:membrane"/>
    <property type="evidence" value="ECO:0007669"/>
    <property type="project" value="UniProtKB-SubCell"/>
</dbReference>
<dbReference type="PANTHER" id="PTHR43847:SF1">
    <property type="entry name" value="BLL3993 PROTEIN"/>
    <property type="match status" value="1"/>
</dbReference>
<evidence type="ECO:0008006" key="8">
    <source>
        <dbReference type="Google" id="ProtNLM"/>
    </source>
</evidence>
<organism evidence="6 7">
    <name type="scientific">Rubrobacter marinus</name>
    <dbReference type="NCBI Taxonomy" id="2653852"/>
    <lineage>
        <taxon>Bacteria</taxon>
        <taxon>Bacillati</taxon>
        <taxon>Actinomycetota</taxon>
        <taxon>Rubrobacteria</taxon>
        <taxon>Rubrobacterales</taxon>
        <taxon>Rubrobacteraceae</taxon>
        <taxon>Rubrobacter</taxon>
    </lineage>
</organism>
<comment type="subcellular location">
    <subcellularLocation>
        <location evidence="1">Membrane</location>
        <topology evidence="1">Multi-pass membrane protein</topology>
    </subcellularLocation>
</comment>
<name>A0A6G8PYK3_9ACTN</name>
<evidence type="ECO:0000313" key="7">
    <source>
        <dbReference type="Proteomes" id="UP000502706"/>
    </source>
</evidence>
<dbReference type="KEGG" id="rmar:GBA65_12800"/>
<keyword evidence="2 5" id="KW-0812">Transmembrane</keyword>
<dbReference type="RefSeq" id="WP_166396909.1">
    <property type="nucleotide sequence ID" value="NZ_CP045121.1"/>
</dbReference>
<dbReference type="PANTHER" id="PTHR43847">
    <property type="entry name" value="BLL3993 PROTEIN"/>
    <property type="match status" value="1"/>
</dbReference>
<keyword evidence="7" id="KW-1185">Reference proteome</keyword>
<dbReference type="GO" id="GO:0004671">
    <property type="term" value="F:protein C-terminal S-isoprenylcysteine carboxyl O-methyltransferase activity"/>
    <property type="evidence" value="ECO:0007669"/>
    <property type="project" value="InterPro"/>
</dbReference>